<dbReference type="GO" id="GO:0004519">
    <property type="term" value="F:endonuclease activity"/>
    <property type="evidence" value="ECO:0007669"/>
    <property type="project" value="InterPro"/>
</dbReference>
<dbReference type="CDD" id="cd00085">
    <property type="entry name" value="HNHc"/>
    <property type="match status" value="1"/>
</dbReference>
<dbReference type="SMART" id="SM00507">
    <property type="entry name" value="HNHc"/>
    <property type="match status" value="1"/>
</dbReference>
<dbReference type="RefSeq" id="WP_076204236.1">
    <property type="nucleotide sequence ID" value="NZ_CP019236.1"/>
</dbReference>
<dbReference type="OrthoDB" id="8538592at2"/>
<evidence type="ECO:0000313" key="2">
    <source>
        <dbReference type="EMBL" id="APW40408.1"/>
    </source>
</evidence>
<evidence type="ECO:0000313" key="3">
    <source>
        <dbReference type="Proteomes" id="UP000186609"/>
    </source>
</evidence>
<proteinExistence type="predicted"/>
<dbReference type="GO" id="GO:0008270">
    <property type="term" value="F:zinc ion binding"/>
    <property type="evidence" value="ECO:0007669"/>
    <property type="project" value="InterPro"/>
</dbReference>
<dbReference type="EMBL" id="CP019236">
    <property type="protein sequence ID" value="APW40408.1"/>
    <property type="molecule type" value="Genomic_DNA"/>
</dbReference>
<protein>
    <recommendedName>
        <fullName evidence="1">HNH nuclease domain-containing protein</fullName>
    </recommendedName>
</protein>
<dbReference type="InterPro" id="IPR002711">
    <property type="entry name" value="HNH"/>
</dbReference>
<dbReference type="STRING" id="1842727.RD110_01650"/>
<dbReference type="Proteomes" id="UP000186609">
    <property type="component" value="Chromosome"/>
</dbReference>
<dbReference type="AlphaFoldDB" id="A0A1P8K327"/>
<dbReference type="KEGG" id="rhy:RD110_01650"/>
<dbReference type="GO" id="GO:0003676">
    <property type="term" value="F:nucleic acid binding"/>
    <property type="evidence" value="ECO:0007669"/>
    <property type="project" value="InterPro"/>
</dbReference>
<dbReference type="InterPro" id="IPR003615">
    <property type="entry name" value="HNH_nuc"/>
</dbReference>
<accession>A0A1P8K327</accession>
<keyword evidence="3" id="KW-1185">Reference proteome</keyword>
<dbReference type="Gene3D" id="1.10.30.50">
    <property type="match status" value="1"/>
</dbReference>
<sequence length="165" mass="18427">MQRPNIALRDLRNRLPALQAFITERGGEVLAPASEWEVLRFRAQGSVHVVSRQASGHITYGGDSALAVQCWLAKLPWRGSDSHRGQPGKRLRSQTVRTLLARDGDACFLCGRPLEDDITEEHLVPLTHGGPDHLANKVLAHADCNKQMEHLSVMEKIRLREAQRS</sequence>
<organism evidence="2 3">
    <name type="scientific">Rhodoferax koreensis</name>
    <dbReference type="NCBI Taxonomy" id="1842727"/>
    <lineage>
        <taxon>Bacteria</taxon>
        <taxon>Pseudomonadati</taxon>
        <taxon>Pseudomonadota</taxon>
        <taxon>Betaproteobacteria</taxon>
        <taxon>Burkholderiales</taxon>
        <taxon>Comamonadaceae</taxon>
        <taxon>Rhodoferax</taxon>
    </lineage>
</organism>
<dbReference type="Pfam" id="PF01844">
    <property type="entry name" value="HNH"/>
    <property type="match status" value="1"/>
</dbReference>
<name>A0A1P8K327_9BURK</name>
<gene>
    <name evidence="2" type="ORF">RD110_01650</name>
</gene>
<feature type="domain" description="HNH nuclease" evidence="1">
    <location>
        <begin position="95"/>
        <end position="146"/>
    </location>
</feature>
<evidence type="ECO:0000259" key="1">
    <source>
        <dbReference type="SMART" id="SM00507"/>
    </source>
</evidence>
<reference evidence="2 3" key="1">
    <citation type="submission" date="2017-01" db="EMBL/GenBank/DDBJ databases">
        <authorList>
            <person name="Mah S.A."/>
            <person name="Swanson W.J."/>
            <person name="Moy G.W."/>
            <person name="Vacquier V.D."/>
        </authorList>
    </citation>
    <scope>NUCLEOTIDE SEQUENCE [LARGE SCALE GENOMIC DNA]</scope>
    <source>
        <strain evidence="2 3">DCY110</strain>
    </source>
</reference>